<keyword evidence="2" id="KW-0479">Metal-binding</keyword>
<dbReference type="RefSeq" id="WP_211854783.1">
    <property type="nucleotide sequence ID" value="NZ_JAAGBB010000028.1"/>
</dbReference>
<dbReference type="PANTHER" id="PTHR43270">
    <property type="entry name" value="BETA-ALA-HIS DIPEPTIDASE"/>
    <property type="match status" value="1"/>
</dbReference>
<dbReference type="PANTHER" id="PTHR43270:SF12">
    <property type="entry name" value="SUCCINYL-DIAMINOPIMELATE DESUCCINYLASE"/>
    <property type="match status" value="1"/>
</dbReference>
<evidence type="ECO:0000256" key="2">
    <source>
        <dbReference type="ARBA" id="ARBA00022723"/>
    </source>
</evidence>
<dbReference type="Gene3D" id="3.30.70.360">
    <property type="match status" value="1"/>
</dbReference>
<keyword evidence="1" id="KW-0645">Protease</keyword>
<accession>A0ABS5F3B0</accession>
<dbReference type="EMBL" id="JAAGBB010000028">
    <property type="protein sequence ID" value="MBR0667006.1"/>
    <property type="molecule type" value="Genomic_DNA"/>
</dbReference>
<evidence type="ECO:0000256" key="3">
    <source>
        <dbReference type="ARBA" id="ARBA00022801"/>
    </source>
</evidence>
<comment type="caution">
    <text evidence="4">The sequence shown here is derived from an EMBL/GenBank/DDBJ whole genome shotgun (WGS) entry which is preliminary data.</text>
</comment>
<keyword evidence="5" id="KW-1185">Reference proteome</keyword>
<dbReference type="Proteomes" id="UP001196870">
    <property type="component" value="Unassembled WGS sequence"/>
</dbReference>
<evidence type="ECO:0000313" key="5">
    <source>
        <dbReference type="Proteomes" id="UP001196870"/>
    </source>
</evidence>
<name>A0ABS5F3B0_9PROT</name>
<protein>
    <submittedName>
        <fullName evidence="4">M20/M25/M40 family metallo-hydrolase</fullName>
    </submittedName>
</protein>
<dbReference type="Pfam" id="PF01546">
    <property type="entry name" value="Peptidase_M20"/>
    <property type="match status" value="1"/>
</dbReference>
<organism evidence="4 5">
    <name type="scientific">Plastoroseomonas hellenica</name>
    <dbReference type="NCBI Taxonomy" id="2687306"/>
    <lineage>
        <taxon>Bacteria</taxon>
        <taxon>Pseudomonadati</taxon>
        <taxon>Pseudomonadota</taxon>
        <taxon>Alphaproteobacteria</taxon>
        <taxon>Acetobacterales</taxon>
        <taxon>Acetobacteraceae</taxon>
        <taxon>Plastoroseomonas</taxon>
    </lineage>
</organism>
<dbReference type="NCBIfam" id="NF005478">
    <property type="entry name" value="PRK07079.1"/>
    <property type="match status" value="1"/>
</dbReference>
<reference evidence="5" key="1">
    <citation type="journal article" date="2021" name="Syst. Appl. Microbiol.">
        <title>Roseomonas hellenica sp. nov., isolated from roots of wild-growing Alkanna tinctoria.</title>
        <authorList>
            <person name="Rat A."/>
            <person name="Naranjo H.D."/>
            <person name="Lebbe L."/>
            <person name="Cnockaert M."/>
            <person name="Krigas N."/>
            <person name="Grigoriadou K."/>
            <person name="Maloupa E."/>
            <person name="Willems A."/>
        </authorList>
    </citation>
    <scope>NUCLEOTIDE SEQUENCE [LARGE SCALE GENOMIC DNA]</scope>
    <source>
        <strain evidence="5">LMG 31523</strain>
    </source>
</reference>
<dbReference type="Gene3D" id="3.40.630.10">
    <property type="entry name" value="Zn peptidases"/>
    <property type="match status" value="1"/>
</dbReference>
<keyword evidence="3" id="KW-0378">Hydrolase</keyword>
<dbReference type="InterPro" id="IPR051458">
    <property type="entry name" value="Cyt/Met_Dipeptidase"/>
</dbReference>
<gene>
    <name evidence="4" type="ORF">GXW71_21780</name>
</gene>
<evidence type="ECO:0000313" key="4">
    <source>
        <dbReference type="EMBL" id="MBR0667006.1"/>
    </source>
</evidence>
<sequence>MGGSRDAAIERAHASFDEGRFLERLRQLVAVPTESHPPGRRPELEHYARDVLGPMVAGLGFEVRLLENPEAQHGPVMLATRTEHPSLPTILIYGHGDVVRAMPELWRKDLDPWTVTVEGDRLYGRGVVDNKGQHLVAIEALAAVLAERGRLGFNVKLMVETGEEAGSPGLQEILRRDRALCAADVFIAFDGLRQSTTIPEVTLGTRGSVAMDLVVALREGGFHSGHWGGLLTDPGVILSHAIASIVSQDGRILVPGWTPEDIPAAVRAACAAVITEDLQGAPSADRGWGEPGMTRAERIFMWTSVIVLAAITGEPASPVNAVGGSARARIQVRHTVDVPAERLVPALRAHLDARGLAMVQIHPVTERQYFPASRTDPEDAWVRRTVRSMERTVGRRANIVPNIAASGPSEFFREALGTPVIWIPLSYGGCSQHGPNEHGLGSLFREGLGLIAGLWWDFGAEDPDRADAAPRGMMAGS</sequence>
<dbReference type="SUPFAM" id="SSF53187">
    <property type="entry name" value="Zn-dependent exopeptidases"/>
    <property type="match status" value="1"/>
</dbReference>
<evidence type="ECO:0000256" key="1">
    <source>
        <dbReference type="ARBA" id="ARBA00022670"/>
    </source>
</evidence>
<dbReference type="InterPro" id="IPR002933">
    <property type="entry name" value="Peptidase_M20"/>
</dbReference>
<proteinExistence type="predicted"/>